<evidence type="ECO:0000313" key="4">
    <source>
        <dbReference type="Proteomes" id="UP001302486"/>
    </source>
</evidence>
<protein>
    <submittedName>
        <fullName evidence="3">SMP-30/gluconolactonase/LRE family protein</fullName>
    </submittedName>
</protein>
<dbReference type="Proteomes" id="UP001302486">
    <property type="component" value="Chromosome"/>
</dbReference>
<sequence length="343" mass="39067">MKNLYLLTVCFASCFLSVAQEQPTHVNNSFIAFTIPEKDLLPENVAYDFKTQAFFVGSIRKGKIVKIDKNGQQTEFVKPQQDGLWMIIGMKADAHNRWLWVCSSGGNNLEDYTFKDDADGRPAGIFKFDLDSGKLIKKYVLADKGDVHFFNDLVIDSKGNVYITHMFKAHAIYIIESNKNELEVFTKPESLKYPNGITISADDKYLFVAHADGLAKIEIETKNYSELKNPDQLKISRRESIDGLYFYKNTLIGVQPDVKTVRQFTLNNQLNTITNSKILERNHPMMNNPTTGVLVGDQLYYIANAQFGSFDEEGNLFPMHKLYEPTVLKVSLNEQQNTNDENE</sequence>
<reference evidence="4" key="1">
    <citation type="submission" date="2024-06" db="EMBL/GenBank/DDBJ databases">
        <title>Hwangdonia haimaensis gen. nov., sp. nov., a member of the family Flavobacteriaceae isolated from the haima cold seep.</title>
        <authorList>
            <person name="Li J."/>
        </authorList>
    </citation>
    <scope>NUCLEOTIDE SEQUENCE [LARGE SCALE GENOMIC DNA]</scope>
    <source>
        <strain evidence="4">SCSIO 19198</strain>
    </source>
</reference>
<feature type="domain" description="SMP-30/Gluconolactonase/LRE-like region" evidence="2">
    <location>
        <begin position="41"/>
        <end position="216"/>
    </location>
</feature>
<dbReference type="EMBL" id="CP136521">
    <property type="protein sequence ID" value="WOD44039.1"/>
    <property type="molecule type" value="Genomic_DNA"/>
</dbReference>
<dbReference type="InterPro" id="IPR013658">
    <property type="entry name" value="SGL"/>
</dbReference>
<evidence type="ECO:0000256" key="1">
    <source>
        <dbReference type="SAM" id="SignalP"/>
    </source>
</evidence>
<dbReference type="SUPFAM" id="SSF63829">
    <property type="entry name" value="Calcium-dependent phosphotriesterase"/>
    <property type="match status" value="1"/>
</dbReference>
<dbReference type="Gene3D" id="2.120.10.30">
    <property type="entry name" value="TolB, C-terminal domain"/>
    <property type="match status" value="1"/>
</dbReference>
<feature type="chain" id="PRO_5041641663" evidence="1">
    <location>
        <begin position="22"/>
        <end position="343"/>
    </location>
</feature>
<keyword evidence="1" id="KW-0732">Signal</keyword>
<proteinExistence type="predicted"/>
<feature type="signal peptide" evidence="1">
    <location>
        <begin position="1"/>
        <end position="21"/>
    </location>
</feature>
<keyword evidence="4" id="KW-1185">Reference proteome</keyword>
<dbReference type="Pfam" id="PF08450">
    <property type="entry name" value="SGL"/>
    <property type="match status" value="1"/>
</dbReference>
<name>A0AA97EMC5_9FLAO</name>
<organism evidence="3 4">
    <name type="scientific">Hwangdonia lutea</name>
    <dbReference type="NCBI Taxonomy" id="3075823"/>
    <lineage>
        <taxon>Bacteria</taxon>
        <taxon>Pseudomonadati</taxon>
        <taxon>Bacteroidota</taxon>
        <taxon>Flavobacteriia</taxon>
        <taxon>Flavobacteriales</taxon>
        <taxon>Flavobacteriaceae</taxon>
        <taxon>Hwangdonia</taxon>
    </lineage>
</organism>
<accession>A0AA97EMC5</accession>
<evidence type="ECO:0000259" key="2">
    <source>
        <dbReference type="Pfam" id="PF08450"/>
    </source>
</evidence>
<gene>
    <name evidence="3" type="ORF">RNZ46_01975</name>
</gene>
<evidence type="ECO:0000313" key="3">
    <source>
        <dbReference type="EMBL" id="WOD44039.1"/>
    </source>
</evidence>
<dbReference type="AlphaFoldDB" id="A0AA97EMC5"/>
<dbReference type="InterPro" id="IPR011042">
    <property type="entry name" value="6-blade_b-propeller_TolB-like"/>
</dbReference>
<dbReference type="RefSeq" id="WP_316983715.1">
    <property type="nucleotide sequence ID" value="NZ_CP136521.1"/>
</dbReference>
<dbReference type="KEGG" id="hws:RNZ46_01975"/>